<evidence type="ECO:0000313" key="3">
    <source>
        <dbReference type="EMBL" id="KMZ59357.1"/>
    </source>
</evidence>
<comment type="caution">
    <text evidence="3">The sequence shown here is derived from an EMBL/GenBank/DDBJ whole genome shotgun (WGS) entry which is preliminary data.</text>
</comment>
<keyword evidence="4" id="KW-1185">Reference proteome</keyword>
<evidence type="ECO:0000256" key="1">
    <source>
        <dbReference type="ARBA" id="ARBA00007177"/>
    </source>
</evidence>
<evidence type="ECO:0000313" key="4">
    <source>
        <dbReference type="Proteomes" id="UP000036987"/>
    </source>
</evidence>
<reference evidence="4" key="1">
    <citation type="journal article" date="2016" name="Nature">
        <title>The genome of the seagrass Zostera marina reveals angiosperm adaptation to the sea.</title>
        <authorList>
            <person name="Olsen J.L."/>
            <person name="Rouze P."/>
            <person name="Verhelst B."/>
            <person name="Lin Y.-C."/>
            <person name="Bayer T."/>
            <person name="Collen J."/>
            <person name="Dattolo E."/>
            <person name="De Paoli E."/>
            <person name="Dittami S."/>
            <person name="Maumus F."/>
            <person name="Michel G."/>
            <person name="Kersting A."/>
            <person name="Lauritano C."/>
            <person name="Lohaus R."/>
            <person name="Toepel M."/>
            <person name="Tonon T."/>
            <person name="Vanneste K."/>
            <person name="Amirebrahimi M."/>
            <person name="Brakel J."/>
            <person name="Bostroem C."/>
            <person name="Chovatia M."/>
            <person name="Grimwood J."/>
            <person name="Jenkins J.W."/>
            <person name="Jueterbock A."/>
            <person name="Mraz A."/>
            <person name="Stam W.T."/>
            <person name="Tice H."/>
            <person name="Bornberg-Bauer E."/>
            <person name="Green P.J."/>
            <person name="Pearson G.A."/>
            <person name="Procaccini G."/>
            <person name="Duarte C.M."/>
            <person name="Schmutz J."/>
            <person name="Reusch T.B.H."/>
            <person name="Van de Peer Y."/>
        </authorList>
    </citation>
    <scope>NUCLEOTIDE SEQUENCE [LARGE SCALE GENOMIC DNA]</scope>
    <source>
        <strain evidence="4">cv. Finnish</strain>
    </source>
</reference>
<dbReference type="AlphaFoldDB" id="A0A0K9NTH6"/>
<comment type="similarity">
    <text evidence="1">Belongs to the UreD family.</text>
</comment>
<dbReference type="PANTHER" id="PTHR33643:SF1">
    <property type="entry name" value="UREASE ACCESSORY PROTEIN D"/>
    <property type="match status" value="1"/>
</dbReference>
<dbReference type="GO" id="GO:0018237">
    <property type="term" value="F:urease activator activity"/>
    <property type="evidence" value="ECO:0000318"/>
    <property type="project" value="GO_Central"/>
</dbReference>
<dbReference type="Proteomes" id="UP000036987">
    <property type="component" value="Unassembled WGS sequence"/>
</dbReference>
<dbReference type="EMBL" id="LFYR01001802">
    <property type="protein sequence ID" value="KMZ59357.1"/>
    <property type="molecule type" value="Genomic_DNA"/>
</dbReference>
<dbReference type="PANTHER" id="PTHR33643">
    <property type="entry name" value="UREASE ACCESSORY PROTEIN D"/>
    <property type="match status" value="1"/>
</dbReference>
<dbReference type="STRING" id="29655.A0A0K9NTH6"/>
<gene>
    <name evidence="3" type="ORF">ZOSMA_69G00550</name>
</gene>
<dbReference type="OrthoDB" id="5550464at2759"/>
<dbReference type="InterPro" id="IPR002669">
    <property type="entry name" value="UreD"/>
</dbReference>
<dbReference type="OMA" id="CFRSASY"/>
<sequence length="284" mass="30890">MGTTGIVVVQKVGGKSTATRCFSTYPLKLIIPTKVGSSKIDVVWIYSLSYGGGVVSGDCISCSINVEDDCSAAFTTQASTKVYKSIGSKISGQILEVKIGKNAFLAVIPDPVTCFAAARYHQKQVFKIEPDSNLVVVDWFTSGRHENGEKWNFEVYKSTNHIFLNDEQPLFLDSVLLDQTLAVGGIAESMCNYQVIGMLIFFGPKLKCIQSLVQDKVKKMMTAYYLTPARAKISPSLIASCNAFGLKETGLVVRIAAVTTESVYDFLREQLASIESLIGAAPYC</sequence>
<dbReference type="HAMAP" id="MF_01384">
    <property type="entry name" value="UreD"/>
    <property type="match status" value="1"/>
</dbReference>
<keyword evidence="2" id="KW-0143">Chaperone</keyword>
<dbReference type="GO" id="GO:0019627">
    <property type="term" value="P:urea metabolic process"/>
    <property type="evidence" value="ECO:0000318"/>
    <property type="project" value="GO_Central"/>
</dbReference>
<dbReference type="Pfam" id="PF01774">
    <property type="entry name" value="UreD"/>
    <property type="match status" value="1"/>
</dbReference>
<name>A0A0K9NTH6_ZOSMR</name>
<dbReference type="GO" id="GO:0016151">
    <property type="term" value="F:nickel cation binding"/>
    <property type="evidence" value="ECO:0007669"/>
    <property type="project" value="InterPro"/>
</dbReference>
<proteinExistence type="inferred from homology"/>
<evidence type="ECO:0000256" key="2">
    <source>
        <dbReference type="ARBA" id="ARBA00023186"/>
    </source>
</evidence>
<protein>
    <submittedName>
        <fullName evidence="3">Urease accessory protein D</fullName>
    </submittedName>
</protein>
<accession>A0A0K9NTH6</accession>
<organism evidence="3 4">
    <name type="scientific">Zostera marina</name>
    <name type="common">Eelgrass</name>
    <dbReference type="NCBI Taxonomy" id="29655"/>
    <lineage>
        <taxon>Eukaryota</taxon>
        <taxon>Viridiplantae</taxon>
        <taxon>Streptophyta</taxon>
        <taxon>Embryophyta</taxon>
        <taxon>Tracheophyta</taxon>
        <taxon>Spermatophyta</taxon>
        <taxon>Magnoliopsida</taxon>
        <taxon>Liliopsida</taxon>
        <taxon>Zosteraceae</taxon>
        <taxon>Zostera</taxon>
    </lineage>
</organism>